<dbReference type="Proteomes" id="UP000198305">
    <property type="component" value="Unassembled WGS sequence"/>
</dbReference>
<keyword evidence="2 7" id="KW-0645">Protease</keyword>
<organism evidence="7 8">
    <name type="scientific">Methylobacillus rhizosphaerae</name>
    <dbReference type="NCBI Taxonomy" id="551994"/>
    <lineage>
        <taxon>Bacteria</taxon>
        <taxon>Pseudomonadati</taxon>
        <taxon>Pseudomonadota</taxon>
        <taxon>Betaproteobacteria</taxon>
        <taxon>Nitrosomonadales</taxon>
        <taxon>Methylophilaceae</taxon>
        <taxon>Methylobacillus</taxon>
    </lineage>
</organism>
<dbReference type="CDD" id="cd07023">
    <property type="entry name" value="S49_Sppa_N_C"/>
    <property type="match status" value="1"/>
</dbReference>
<dbReference type="InterPro" id="IPR047272">
    <property type="entry name" value="S49_SppA_C"/>
</dbReference>
<evidence type="ECO:0000256" key="3">
    <source>
        <dbReference type="ARBA" id="ARBA00022801"/>
    </source>
</evidence>
<dbReference type="GO" id="GO:0006508">
    <property type="term" value="P:proteolysis"/>
    <property type="evidence" value="ECO:0007669"/>
    <property type="project" value="UniProtKB-KW"/>
</dbReference>
<keyword evidence="3" id="KW-0378">Hydrolase</keyword>
<dbReference type="EMBL" id="FZOA01000005">
    <property type="protein sequence ID" value="SNR83419.1"/>
    <property type="molecule type" value="Genomic_DNA"/>
</dbReference>
<dbReference type="AlphaFoldDB" id="A0A238ZJW2"/>
<dbReference type="Pfam" id="PF01343">
    <property type="entry name" value="Peptidase_S49"/>
    <property type="match status" value="1"/>
</dbReference>
<evidence type="ECO:0000313" key="7">
    <source>
        <dbReference type="EMBL" id="SNR83419.1"/>
    </source>
</evidence>
<gene>
    <name evidence="7" type="ORF">SAMN05192560_1297</name>
</gene>
<name>A0A238ZJW2_9PROT</name>
<keyword evidence="5" id="KW-0812">Transmembrane</keyword>
<feature type="transmembrane region" description="Helical" evidence="5">
    <location>
        <begin position="35"/>
        <end position="55"/>
    </location>
</feature>
<evidence type="ECO:0000313" key="8">
    <source>
        <dbReference type="Proteomes" id="UP000198305"/>
    </source>
</evidence>
<dbReference type="RefSeq" id="WP_089375419.1">
    <property type="nucleotide sequence ID" value="NZ_FZOA01000005.1"/>
</dbReference>
<dbReference type="GO" id="GO:0008236">
    <property type="term" value="F:serine-type peptidase activity"/>
    <property type="evidence" value="ECO:0007669"/>
    <property type="project" value="UniProtKB-KW"/>
</dbReference>
<dbReference type="PANTHER" id="PTHR42987">
    <property type="entry name" value="PEPTIDASE S49"/>
    <property type="match status" value="1"/>
</dbReference>
<evidence type="ECO:0000256" key="1">
    <source>
        <dbReference type="ARBA" id="ARBA00008683"/>
    </source>
</evidence>
<comment type="similarity">
    <text evidence="1">Belongs to the peptidase S49 family.</text>
</comment>
<protein>
    <submittedName>
        <fullName evidence="7">Protease-4</fullName>
    </submittedName>
</protein>
<keyword evidence="4" id="KW-0720">Serine protease</keyword>
<dbReference type="PANTHER" id="PTHR42987:SF8">
    <property type="entry name" value="PROTEINASE"/>
    <property type="match status" value="1"/>
</dbReference>
<evidence type="ECO:0000256" key="2">
    <source>
        <dbReference type="ARBA" id="ARBA00022670"/>
    </source>
</evidence>
<reference evidence="8" key="1">
    <citation type="submission" date="2017-06" db="EMBL/GenBank/DDBJ databases">
        <authorList>
            <person name="Varghese N."/>
            <person name="Submissions S."/>
        </authorList>
    </citation>
    <scope>NUCLEOTIDE SEQUENCE [LARGE SCALE GENOMIC DNA]</scope>
    <source>
        <strain evidence="8">Ca-68</strain>
    </source>
</reference>
<evidence type="ECO:0000256" key="5">
    <source>
        <dbReference type="SAM" id="Phobius"/>
    </source>
</evidence>
<dbReference type="InterPro" id="IPR029045">
    <property type="entry name" value="ClpP/crotonase-like_dom_sf"/>
</dbReference>
<dbReference type="Gene3D" id="3.90.226.10">
    <property type="entry name" value="2-enoyl-CoA Hydratase, Chain A, domain 1"/>
    <property type="match status" value="1"/>
</dbReference>
<dbReference type="OrthoDB" id="9764363at2"/>
<keyword evidence="5" id="KW-0472">Membrane</keyword>
<evidence type="ECO:0000256" key="4">
    <source>
        <dbReference type="ARBA" id="ARBA00022825"/>
    </source>
</evidence>
<keyword evidence="8" id="KW-1185">Reference proteome</keyword>
<evidence type="ECO:0000259" key="6">
    <source>
        <dbReference type="Pfam" id="PF01343"/>
    </source>
</evidence>
<feature type="domain" description="Peptidase S49" evidence="6">
    <location>
        <begin position="132"/>
        <end position="279"/>
    </location>
</feature>
<dbReference type="SUPFAM" id="SSF52096">
    <property type="entry name" value="ClpP/crotonase"/>
    <property type="match status" value="1"/>
</dbReference>
<sequence>MSENHLNDPHWERETLHQLALATVKERRRSRQWGIFFKSLGFLYLFLVLFYVTGWSEGSTASVEHTALIEINGVIGSDDAVNADAVIASLRSAYDSKGTKGIILRINSPGGSPVQAGIINDEIKRLRKLHPSIPVYAVVQDICASGGYYIAVAADKIFVDKASIVGSIGVLMDGFGFTGAMEKFGVERRLMTAGSNKAMLDPFSPVNPRHQALAQQMLDQIHAQFIAVVREGRGKRLKETEDTFSGLFWSGESSVELGLADALGSSDYVAREVIKQTNVVDFTAREGLADRFAKRLGASASANILGKKLSLE</sequence>
<accession>A0A238ZJW2</accession>
<dbReference type="InterPro" id="IPR002142">
    <property type="entry name" value="Peptidase_S49"/>
</dbReference>
<proteinExistence type="inferred from homology"/>
<keyword evidence="5" id="KW-1133">Transmembrane helix</keyword>